<dbReference type="Proteomes" id="UP000050996">
    <property type="component" value="Unassembled WGS sequence"/>
</dbReference>
<dbReference type="RefSeq" id="WP_056686056.1">
    <property type="nucleotide sequence ID" value="NZ_CP041305.1"/>
</dbReference>
<sequence length="108" mass="12823">MEQNKKTYYITIAHGQISQSATDSPWDFKIEATDNEIHTLREYFNQNYGTEWAGFWRAHVPFIEYHNDKSNDEYDSKIKKVYGLIYQLGDEEAKEHIENMGILNEEIQ</sequence>
<dbReference type="PATRIC" id="fig|1637975.4.peg.4288"/>
<accession>A0A0Q3SMS9</accession>
<name>A0A0Q3SMS9_9BACI</name>
<reference evidence="1 2" key="1">
    <citation type="submission" date="2015-09" db="EMBL/GenBank/DDBJ databases">
        <title>Genome sequencing project for genomic taxonomy and phylogenomics of Bacillus-like bacteria.</title>
        <authorList>
            <person name="Liu B."/>
            <person name="Wang J."/>
            <person name="Zhu Y."/>
            <person name="Liu G."/>
            <person name="Chen Q."/>
            <person name="Chen Z."/>
            <person name="Lan J."/>
            <person name="Che J."/>
            <person name="Ge C."/>
            <person name="Shi H."/>
            <person name="Pan Z."/>
            <person name="Liu X."/>
        </authorList>
    </citation>
    <scope>NUCLEOTIDE SEQUENCE [LARGE SCALE GENOMIC DNA]</scope>
    <source>
        <strain evidence="1 2">FJAT-18043</strain>
    </source>
</reference>
<keyword evidence="1" id="KW-0378">Hydrolase</keyword>
<gene>
    <name evidence="1" type="ORF">AN957_21520</name>
</gene>
<dbReference type="EMBL" id="LJIX01000006">
    <property type="protein sequence ID" value="KQL20924.1"/>
    <property type="molecule type" value="Genomic_DNA"/>
</dbReference>
<keyword evidence="2" id="KW-1185">Reference proteome</keyword>
<dbReference type="AlphaFoldDB" id="A0A0Q3SMS9"/>
<protein>
    <submittedName>
        <fullName evidence="1">Hydrolase</fullName>
    </submittedName>
</protein>
<dbReference type="GO" id="GO:0016787">
    <property type="term" value="F:hydrolase activity"/>
    <property type="evidence" value="ECO:0007669"/>
    <property type="project" value="UniProtKB-KW"/>
</dbReference>
<evidence type="ECO:0000313" key="2">
    <source>
        <dbReference type="Proteomes" id="UP000050996"/>
    </source>
</evidence>
<comment type="caution">
    <text evidence="1">The sequence shown here is derived from an EMBL/GenBank/DDBJ whole genome shotgun (WGS) entry which is preliminary data.</text>
</comment>
<evidence type="ECO:0000313" key="1">
    <source>
        <dbReference type="EMBL" id="KQL20924.1"/>
    </source>
</evidence>
<proteinExistence type="predicted"/>
<organism evidence="1 2">
    <name type="scientific">Cytobacillus solani</name>
    <dbReference type="NCBI Taxonomy" id="1637975"/>
    <lineage>
        <taxon>Bacteria</taxon>
        <taxon>Bacillati</taxon>
        <taxon>Bacillota</taxon>
        <taxon>Bacilli</taxon>
        <taxon>Bacillales</taxon>
        <taxon>Bacillaceae</taxon>
        <taxon>Cytobacillus</taxon>
    </lineage>
</organism>
<dbReference type="STRING" id="1637975.AN957_21520"/>